<protein>
    <submittedName>
        <fullName evidence="1">Uncharacterized protein</fullName>
    </submittedName>
</protein>
<reference evidence="1" key="1">
    <citation type="journal article" date="2012" name="Science">
        <title>Fermentation, hydrogen, and sulfur metabolism in multiple uncultivated bacterial phyla.</title>
        <authorList>
            <person name="Wrighton K.C."/>
            <person name="Thomas B.C."/>
            <person name="Sharon I."/>
            <person name="Miller C.S."/>
            <person name="Castelle C.J."/>
            <person name="VerBerkmoes N.C."/>
            <person name="Wilkins M.J."/>
            <person name="Hettich R.L."/>
            <person name="Lipton M.S."/>
            <person name="Williams K.H."/>
            <person name="Long P.E."/>
            <person name="Banfield J.F."/>
        </authorList>
    </citation>
    <scope>NUCLEOTIDE SEQUENCE [LARGE SCALE GENOMIC DNA]</scope>
</reference>
<gene>
    <name evidence="1" type="ORF">ACD_80C00150G0005</name>
</gene>
<dbReference type="AlphaFoldDB" id="K1XWM1"/>
<evidence type="ECO:0000313" key="1">
    <source>
        <dbReference type="EMBL" id="EKD24813.1"/>
    </source>
</evidence>
<accession>K1XWM1</accession>
<organism evidence="1">
    <name type="scientific">uncultured bacterium</name>
    <name type="common">gcode 4</name>
    <dbReference type="NCBI Taxonomy" id="1234023"/>
    <lineage>
        <taxon>Bacteria</taxon>
        <taxon>environmental samples</taxon>
    </lineage>
</organism>
<name>K1XWM1_9BACT</name>
<sequence>MLMEPKLTDALELIQRAEKAVAKNVDDPAYCEMMNSIIRTFKQQLSGDTGLPIEYFNSDESDLPKSTSDEDILVANPTLLQRSHSSYIIIEMSI</sequence>
<comment type="caution">
    <text evidence="1">The sequence shown here is derived from an EMBL/GenBank/DDBJ whole genome shotgun (WGS) entry which is preliminary data.</text>
</comment>
<proteinExistence type="predicted"/>
<dbReference type="EMBL" id="AMFJ01036157">
    <property type="protein sequence ID" value="EKD24813.1"/>
    <property type="molecule type" value="Genomic_DNA"/>
</dbReference>